<dbReference type="Proteomes" id="UP000282297">
    <property type="component" value="Chromosome"/>
</dbReference>
<gene>
    <name evidence="2" type="ORF">EIH08_08275</name>
</gene>
<evidence type="ECO:0000313" key="3">
    <source>
        <dbReference type="Proteomes" id="UP000282297"/>
    </source>
</evidence>
<sequence length="276" mass="30208">MMKNLFKNQEFQLDEILFRGRNKEYGAYVLRHEADQILTKSMFIGIGLFAAITLTPYAVNSFRTADKVETSTPSGPHILDNVDTPEVPEVVPPVLIPPKQIETFNSIVPTPKANVKKETPAATIDQYDKAVAGTQDIAGEKPTGSFQAPNPTGPVQTGPVTIPAPEPKVENPDAIAENVDVEAVFTGGINSFRNRVISNFETSDFEGSGETLKTTVTFIVERDGTISNIKANGPYASFNREAERTIKSVKGKWVPAKVKGQAVRSYFKFPVSMIFE</sequence>
<protein>
    <submittedName>
        <fullName evidence="2">Energy transducer TonB</fullName>
    </submittedName>
</protein>
<dbReference type="EMBL" id="CP034171">
    <property type="protein sequence ID" value="AZI20704.1"/>
    <property type="molecule type" value="Genomic_DNA"/>
</dbReference>
<dbReference type="AlphaFoldDB" id="A0A3G8WR92"/>
<evidence type="ECO:0000313" key="2">
    <source>
        <dbReference type="EMBL" id="AZI20704.1"/>
    </source>
</evidence>
<keyword evidence="1" id="KW-1133">Transmembrane helix</keyword>
<name>A0A3G8WR92_9FLAO</name>
<dbReference type="RefSeq" id="WP_124784891.1">
    <property type="nucleotide sequence ID" value="NZ_CP034171.1"/>
</dbReference>
<proteinExistence type="predicted"/>
<keyword evidence="1" id="KW-0472">Membrane</keyword>
<accession>A0A3G8WR92</accession>
<dbReference type="Gene3D" id="3.30.1150.10">
    <property type="match status" value="1"/>
</dbReference>
<dbReference type="SUPFAM" id="SSF74653">
    <property type="entry name" value="TolA/TonB C-terminal domain"/>
    <property type="match status" value="1"/>
</dbReference>
<evidence type="ECO:0000256" key="1">
    <source>
        <dbReference type="SAM" id="Phobius"/>
    </source>
</evidence>
<organism evidence="2 3">
    <name type="scientific">Chryseobacterium taklimakanense</name>
    <dbReference type="NCBI Taxonomy" id="536441"/>
    <lineage>
        <taxon>Bacteria</taxon>
        <taxon>Pseudomonadati</taxon>
        <taxon>Bacteroidota</taxon>
        <taxon>Flavobacteriia</taxon>
        <taxon>Flavobacteriales</taxon>
        <taxon>Weeksellaceae</taxon>
        <taxon>Chryseobacterium group</taxon>
        <taxon>Chryseobacterium</taxon>
    </lineage>
</organism>
<reference evidence="3" key="1">
    <citation type="submission" date="2018-11" db="EMBL/GenBank/DDBJ databases">
        <title>Proposal to divide the Flavobacteriaceae and reorganize its genera based on Amino Acid Identity values calculated from whole genome sequences.</title>
        <authorList>
            <person name="Nicholson A.C."/>
            <person name="Gulvik C.A."/>
            <person name="Whitney A.M."/>
            <person name="Humrighouse B.W."/>
            <person name="Bell M."/>
            <person name="Holmes B."/>
            <person name="Steigerwalt A.B."/>
            <person name="Villarma A."/>
            <person name="Sheth M."/>
            <person name="Batra D."/>
            <person name="Pryor J."/>
            <person name="Bernardet J.-F."/>
            <person name="Hugo C."/>
            <person name="Kampfer P."/>
            <person name="Newman J.D."/>
            <person name="McQuiston J.R."/>
        </authorList>
    </citation>
    <scope>NUCLEOTIDE SEQUENCE [LARGE SCALE GENOMIC DNA]</scope>
    <source>
        <strain evidence="3">H4753</strain>
    </source>
</reference>
<feature type="transmembrane region" description="Helical" evidence="1">
    <location>
        <begin position="41"/>
        <end position="59"/>
    </location>
</feature>
<keyword evidence="1" id="KW-0812">Transmembrane</keyword>